<dbReference type="EMBL" id="FPAA01000014">
    <property type="protein sequence ID" value="SFS97174.1"/>
    <property type="molecule type" value="Genomic_DNA"/>
</dbReference>
<proteinExistence type="inferred from homology"/>
<sequence>MIIGVDIDGTIKNTQEAAIRCFNDELGRAVSCKDVKEFHMDKAYGITRKEGRRLWRKLEAKIYSLGVPLENAPHVLNDLKEKGHTIYFITARPNIPKVASVTREWLKEHDFPFDGENLYMNSQDKGKVAQELGVELFFEDDPHHLDKLIRAKIPTVVMDASYNCSYTQGVYRMTHWDQAYQWIDNGG</sequence>
<dbReference type="InterPro" id="IPR023214">
    <property type="entry name" value="HAD_sf"/>
</dbReference>
<keyword evidence="6" id="KW-1185">Reference proteome</keyword>
<protein>
    <recommendedName>
        <fullName evidence="3">Nucleotidase</fullName>
        <ecNumber evidence="3">3.1.3.-</ecNumber>
    </recommendedName>
</protein>
<evidence type="ECO:0000256" key="4">
    <source>
        <dbReference type="PIRSR" id="PIRSR610708-1"/>
    </source>
</evidence>
<reference evidence="6" key="1">
    <citation type="submission" date="2016-10" db="EMBL/GenBank/DDBJ databases">
        <authorList>
            <person name="Varghese N."/>
            <person name="Submissions S."/>
        </authorList>
    </citation>
    <scope>NUCLEOTIDE SEQUENCE [LARGE SCALE GENOMIC DNA]</scope>
    <source>
        <strain evidence="6">DSM 45789</strain>
    </source>
</reference>
<dbReference type="InterPro" id="IPR036412">
    <property type="entry name" value="HAD-like_sf"/>
</dbReference>
<dbReference type="EC" id="3.1.3.-" evidence="3"/>
<evidence type="ECO:0000313" key="5">
    <source>
        <dbReference type="EMBL" id="SFS97174.1"/>
    </source>
</evidence>
<keyword evidence="2 3" id="KW-0378">Hydrolase</keyword>
<evidence type="ECO:0000313" key="6">
    <source>
        <dbReference type="Proteomes" id="UP000198660"/>
    </source>
</evidence>
<comment type="similarity">
    <text evidence="1 3">Belongs to the 5'(3')-deoxyribonucleotidase family.</text>
</comment>
<dbReference type="InterPro" id="IPR009206">
    <property type="entry name" value="Nucleotidase_putative"/>
</dbReference>
<feature type="active site" description="Proton donor" evidence="4">
    <location>
        <position position="8"/>
    </location>
</feature>
<dbReference type="RefSeq" id="WP_091838989.1">
    <property type="nucleotide sequence ID" value="NZ_FPAA01000014.1"/>
</dbReference>
<dbReference type="PIRSF" id="PIRSF021362">
    <property type="entry name" value="UCP021362_HAD"/>
    <property type="match status" value="1"/>
</dbReference>
<dbReference type="SUPFAM" id="SSF56784">
    <property type="entry name" value="HAD-like"/>
    <property type="match status" value="1"/>
</dbReference>
<gene>
    <name evidence="5" type="ORF">SAMN05444972_11414</name>
</gene>
<dbReference type="InterPro" id="IPR052419">
    <property type="entry name" value="5_3-deoxyribonucleotidase-like"/>
</dbReference>
<dbReference type="OrthoDB" id="573782at2"/>
<dbReference type="InterPro" id="IPR010708">
    <property type="entry name" value="5'(3')-deoxyribonucleotidase"/>
</dbReference>
<dbReference type="Pfam" id="PF06941">
    <property type="entry name" value="NT5C"/>
    <property type="match status" value="1"/>
</dbReference>
<name>A0A1I6U6W7_9BACL</name>
<evidence type="ECO:0000256" key="3">
    <source>
        <dbReference type="PIRNR" id="PIRNR021362"/>
    </source>
</evidence>
<dbReference type="Gene3D" id="3.40.50.1000">
    <property type="entry name" value="HAD superfamily/HAD-like"/>
    <property type="match status" value="1"/>
</dbReference>
<organism evidence="5 6">
    <name type="scientific">Marininema halotolerans</name>
    <dbReference type="NCBI Taxonomy" id="1155944"/>
    <lineage>
        <taxon>Bacteria</taxon>
        <taxon>Bacillati</taxon>
        <taxon>Bacillota</taxon>
        <taxon>Bacilli</taxon>
        <taxon>Bacillales</taxon>
        <taxon>Thermoactinomycetaceae</taxon>
        <taxon>Marininema</taxon>
    </lineage>
</organism>
<feature type="active site" description="Nucleophile" evidence="4">
    <location>
        <position position="6"/>
    </location>
</feature>
<evidence type="ECO:0000256" key="1">
    <source>
        <dbReference type="ARBA" id="ARBA00009589"/>
    </source>
</evidence>
<dbReference type="AlphaFoldDB" id="A0A1I6U6W7"/>
<dbReference type="Proteomes" id="UP000198660">
    <property type="component" value="Unassembled WGS sequence"/>
</dbReference>
<accession>A0A1I6U6W7</accession>
<evidence type="ECO:0000256" key="2">
    <source>
        <dbReference type="ARBA" id="ARBA00022801"/>
    </source>
</evidence>
<dbReference type="PANTHER" id="PTHR35134">
    <property type="entry name" value="NUCLEOTIDASE YQFW-RELATED"/>
    <property type="match status" value="1"/>
</dbReference>
<dbReference type="GO" id="GO:0008253">
    <property type="term" value="F:5'-nucleotidase activity"/>
    <property type="evidence" value="ECO:0007669"/>
    <property type="project" value="InterPro"/>
</dbReference>
<dbReference type="GO" id="GO:0009264">
    <property type="term" value="P:deoxyribonucleotide catabolic process"/>
    <property type="evidence" value="ECO:0007669"/>
    <property type="project" value="InterPro"/>
</dbReference>
<dbReference type="PANTHER" id="PTHR35134:SF2">
    <property type="entry name" value="NUCLEOTIDASE YQFW-RELATED"/>
    <property type="match status" value="1"/>
</dbReference>